<organism evidence="1 2">
    <name type="scientific">Rarispira pelagica</name>
    <dbReference type="NCBI Taxonomy" id="3141764"/>
    <lineage>
        <taxon>Bacteria</taxon>
        <taxon>Pseudomonadati</taxon>
        <taxon>Spirochaetota</taxon>
        <taxon>Spirochaetia</taxon>
        <taxon>Winmispirales</taxon>
        <taxon>Winmispiraceae</taxon>
        <taxon>Rarispira</taxon>
    </lineage>
</organism>
<dbReference type="RefSeq" id="WP_420069312.1">
    <property type="nucleotide sequence ID" value="NZ_JBCHKQ010000002.1"/>
</dbReference>
<sequence>MQIRFTPELRLLFDNKRIRQGSVVSFSVLSDNKNGKYIINLFGKKLSVKSGIRLSAGECYKAVVEQKENVLLLRLLDTFPASDNKVGYSLSLLLKLINKSEINLSSSVVSILYELFDSGRMDLFDLNAILMFMKKGLSQDTENIRHMIAKLKKYFSSAGARSKSKYEISFPAFDNSNNENIIAVFNSLSLGDDIFWTVPIRVSNDNNPAKMACVKKKGLEYYIIDIDTVAGQFLFAIFLKPVKKIEASLPKMVLERYGQELSVLKEQLLKNGYDSFFYESEAYTFVDGAFISMDAFASVDIRV</sequence>
<dbReference type="Proteomes" id="UP001466331">
    <property type="component" value="Unassembled WGS sequence"/>
</dbReference>
<name>A0ABU9UBJ9_9SPIR</name>
<accession>A0ABU9UBJ9</accession>
<keyword evidence="2" id="KW-1185">Reference proteome</keyword>
<evidence type="ECO:0000313" key="1">
    <source>
        <dbReference type="EMBL" id="MEM5947864.1"/>
    </source>
</evidence>
<dbReference type="EMBL" id="JBCHKQ010000002">
    <property type="protein sequence ID" value="MEM5947864.1"/>
    <property type="molecule type" value="Genomic_DNA"/>
</dbReference>
<reference evidence="1 2" key="1">
    <citation type="submission" date="2024-03" db="EMBL/GenBank/DDBJ databases">
        <title>Ignisphaera cupida sp. nov., a hyperthermophilic hydrolytic archaeon from a hot spring of Kamchatka, and proposal of Ignisphaeraceae fam. nov.</title>
        <authorList>
            <person name="Podosokorskaya O.A."/>
            <person name="Elcheninov A.G."/>
            <person name="Maltseva A.I."/>
            <person name="Zayulina K.S."/>
            <person name="Novikov A."/>
            <person name="Merkel A.Y."/>
        </authorList>
    </citation>
    <scope>NUCLEOTIDE SEQUENCE [LARGE SCALE GENOMIC DNA]</scope>
    <source>
        <strain evidence="1 2">38H-sp</strain>
    </source>
</reference>
<proteinExistence type="predicted"/>
<evidence type="ECO:0000313" key="2">
    <source>
        <dbReference type="Proteomes" id="UP001466331"/>
    </source>
</evidence>
<protein>
    <recommendedName>
        <fullName evidence="3">Flagellar hook-length control protein FliK</fullName>
    </recommendedName>
</protein>
<evidence type="ECO:0008006" key="3">
    <source>
        <dbReference type="Google" id="ProtNLM"/>
    </source>
</evidence>
<comment type="caution">
    <text evidence="1">The sequence shown here is derived from an EMBL/GenBank/DDBJ whole genome shotgun (WGS) entry which is preliminary data.</text>
</comment>
<gene>
    <name evidence="1" type="ORF">WKV44_04845</name>
</gene>